<evidence type="ECO:0000256" key="2">
    <source>
        <dbReference type="ARBA" id="ARBA00022747"/>
    </source>
</evidence>
<gene>
    <name evidence="5" type="ORF">CRM92_08950</name>
</gene>
<evidence type="ECO:0000256" key="3">
    <source>
        <dbReference type="ARBA" id="ARBA00023125"/>
    </source>
</evidence>
<dbReference type="EMBL" id="PDEV01000004">
    <property type="protein sequence ID" value="PEN15724.1"/>
    <property type="molecule type" value="Genomic_DNA"/>
</dbReference>
<reference evidence="5" key="1">
    <citation type="submission" date="2017-10" db="EMBL/GenBank/DDBJ databases">
        <title>Kefir isolates.</title>
        <authorList>
            <person name="Kim Y."/>
            <person name="Blasche S."/>
        </authorList>
    </citation>
    <scope>NUCLEOTIDE SEQUENCE [LARGE SCALE GENOMIC DNA]</scope>
    <source>
        <strain evidence="5">OG2-2</strain>
    </source>
</reference>
<evidence type="ECO:0000313" key="5">
    <source>
        <dbReference type="EMBL" id="PEN15724.1"/>
    </source>
</evidence>
<keyword evidence="2" id="KW-0680">Restriction system</keyword>
<accession>A0A2A8D4C2</accession>
<proteinExistence type="inferred from homology"/>
<comment type="similarity">
    <text evidence="1">Belongs to the type-I restriction system S methylase family.</text>
</comment>
<keyword evidence="6" id="KW-1185">Reference proteome</keyword>
<dbReference type="Gene3D" id="3.90.220.20">
    <property type="entry name" value="DNA methylase specificity domains"/>
    <property type="match status" value="2"/>
</dbReference>
<organism evidence="5 6">
    <name type="scientific">Rothia dentocariosa</name>
    <dbReference type="NCBI Taxonomy" id="2047"/>
    <lineage>
        <taxon>Bacteria</taxon>
        <taxon>Bacillati</taxon>
        <taxon>Actinomycetota</taxon>
        <taxon>Actinomycetes</taxon>
        <taxon>Micrococcales</taxon>
        <taxon>Micrococcaceae</taxon>
        <taxon>Rothia</taxon>
    </lineage>
</organism>
<keyword evidence="3" id="KW-0238">DNA-binding</keyword>
<dbReference type="RefSeq" id="WP_080976614.1">
    <property type="nucleotide sequence ID" value="NZ_CAKARO010000005.1"/>
</dbReference>
<protein>
    <recommendedName>
        <fullName evidence="4">Type I restriction modification DNA specificity domain-containing protein</fullName>
    </recommendedName>
</protein>
<dbReference type="InterPro" id="IPR000055">
    <property type="entry name" value="Restrct_endonuc_typeI_TRD"/>
</dbReference>
<comment type="caution">
    <text evidence="5">The sequence shown here is derived from an EMBL/GenBank/DDBJ whole genome shotgun (WGS) entry which is preliminary data.</text>
</comment>
<dbReference type="GO" id="GO:0003677">
    <property type="term" value="F:DNA binding"/>
    <property type="evidence" value="ECO:0007669"/>
    <property type="project" value="UniProtKB-KW"/>
</dbReference>
<evidence type="ECO:0000313" key="6">
    <source>
        <dbReference type="Proteomes" id="UP000219947"/>
    </source>
</evidence>
<sequence>MKISERYLSDFFTPVRGLSKYTKKYSDEHPGEYPVYSASANSPLGYIDSFDYAGGFLTFTTNGYGGMTRYIEHPFSANGDRAVLVPKDGITTPNSFFMQFVIEQALRPLAHGRKAEGGKNEYTKVSPKTAQNATIKIIEDEEGNLDYHAMNEIGIKIRKIQDLQHKLATYLDTLDSFKIKLETPNKTKTISLGDTNIFKIYPLGKRHYISQLNNEGKYPVFSANVQEPMGYIDKLPDDQKNFSQEFFIWGIDGNFDWNLMPAGFPFIATDHCGRMQILNKNIDSQYALYTLRAKGPEMGFTRVYRANNKNILNVEIDIPIDSQGNFDLKEQQRIALKYHKVDVISKQVRLKLEEISNIKFVPNLLV</sequence>
<name>A0A2A8D4C2_9MICC</name>
<dbReference type="SUPFAM" id="SSF116734">
    <property type="entry name" value="DNA methylase specificity domain"/>
    <property type="match status" value="2"/>
</dbReference>
<evidence type="ECO:0000256" key="1">
    <source>
        <dbReference type="ARBA" id="ARBA00010923"/>
    </source>
</evidence>
<dbReference type="Pfam" id="PF01420">
    <property type="entry name" value="Methylase_S"/>
    <property type="match status" value="1"/>
</dbReference>
<evidence type="ECO:0000259" key="4">
    <source>
        <dbReference type="Pfam" id="PF01420"/>
    </source>
</evidence>
<dbReference type="Proteomes" id="UP000219947">
    <property type="component" value="Unassembled WGS sequence"/>
</dbReference>
<dbReference type="AlphaFoldDB" id="A0A2A8D4C2"/>
<feature type="domain" description="Type I restriction modification DNA specificity" evidence="4">
    <location>
        <begin position="7"/>
        <end position="190"/>
    </location>
</feature>
<dbReference type="GO" id="GO:0009307">
    <property type="term" value="P:DNA restriction-modification system"/>
    <property type="evidence" value="ECO:0007669"/>
    <property type="project" value="UniProtKB-KW"/>
</dbReference>
<dbReference type="InterPro" id="IPR044946">
    <property type="entry name" value="Restrct_endonuc_typeI_TRD_sf"/>
</dbReference>